<keyword evidence="2" id="KW-0560">Oxidoreductase</keyword>
<proteinExistence type="predicted"/>
<dbReference type="SUPFAM" id="SSF53323">
    <property type="entry name" value="Pyruvate-ferredoxin oxidoreductase, PFOR, domain III"/>
    <property type="match status" value="1"/>
</dbReference>
<evidence type="ECO:0000259" key="4">
    <source>
        <dbReference type="Pfam" id="PF01558"/>
    </source>
</evidence>
<dbReference type="AlphaFoldDB" id="E8R822"/>
<dbReference type="KEGG" id="dmu:Desmu_0329"/>
<dbReference type="InterPro" id="IPR002869">
    <property type="entry name" value="Pyrv_flavodox_OxRed_cen"/>
</dbReference>
<reference evidence="6" key="1">
    <citation type="submission" date="2010-11" db="EMBL/GenBank/DDBJ databases">
        <title>The complete genome of Desulfurococcus mucosus DSM 2162.</title>
        <authorList>
            <consortium name="US DOE Joint Genome Institute (JGI-PGF)"/>
            <person name="Lucas S."/>
            <person name="Copeland A."/>
            <person name="Lapidus A."/>
            <person name="Bruce D."/>
            <person name="Goodwin L."/>
            <person name="Pitluck S."/>
            <person name="Kyrpides N."/>
            <person name="Mavromatis K."/>
            <person name="Pagani I."/>
            <person name="Ivanova N."/>
            <person name="Ovchinnikova G."/>
            <person name="Chertkov O."/>
            <person name="Held B."/>
            <person name="Brettin T."/>
            <person name="Detter J.C."/>
            <person name="Tapia R."/>
            <person name="Han C."/>
            <person name="Land M."/>
            <person name="Hauser L."/>
            <person name="Markowitz V."/>
            <person name="Cheng J.-F."/>
            <person name="Hugenholtz P."/>
            <person name="Woyke T."/>
            <person name="Wu D."/>
            <person name="Wirth R."/>
            <person name="Bilek Y."/>
            <person name="Hader T."/>
            <person name="Klenk H.-P."/>
            <person name="Eisen J.A."/>
        </authorList>
    </citation>
    <scope>NUCLEOTIDE SEQUENCE [LARGE SCALE GENOMIC DNA]</scope>
    <source>
        <strain evidence="6">ATCC 35584 / DSM 2162 / JCM 9187 / O7/1</strain>
    </source>
</reference>
<dbReference type="PANTHER" id="PTHR43366:SF1">
    <property type="entry name" value="PYRUVATE SYNTHASE SUBUNIT PORC"/>
    <property type="match status" value="1"/>
</dbReference>
<dbReference type="PANTHER" id="PTHR43366">
    <property type="entry name" value="PYRUVATE SYNTHASE SUBUNIT PORC"/>
    <property type="match status" value="1"/>
</dbReference>
<dbReference type="NCBIfam" id="TIGR02175">
    <property type="entry name" value="PorC_KorC"/>
    <property type="match status" value="1"/>
</dbReference>
<dbReference type="InterPro" id="IPR019752">
    <property type="entry name" value="Pyrv/ketoisovalerate_OxRed_cat"/>
</dbReference>
<accession>E8R822</accession>
<name>E8R822_DESM0</name>
<evidence type="ECO:0000256" key="1">
    <source>
        <dbReference type="ARBA" id="ARBA00012822"/>
    </source>
</evidence>
<evidence type="ECO:0000313" key="5">
    <source>
        <dbReference type="EMBL" id="ADV64648.1"/>
    </source>
</evidence>
<gene>
    <name evidence="5" type="ordered locus">Desmu_0329</name>
</gene>
<dbReference type="eggNOG" id="arCOG01603">
    <property type="taxonomic scope" value="Archaea"/>
</dbReference>
<keyword evidence="6" id="KW-1185">Reference proteome</keyword>
<dbReference type="GO" id="GO:0019164">
    <property type="term" value="F:pyruvate synthase activity"/>
    <property type="evidence" value="ECO:0007669"/>
    <property type="project" value="UniProtKB-EC"/>
</dbReference>
<dbReference type="InterPro" id="IPR051626">
    <property type="entry name" value="Oxidoreductase_gamma_subunit"/>
</dbReference>
<dbReference type="HOGENOM" id="CLU_087284_2_0_2"/>
<dbReference type="Pfam" id="PF01558">
    <property type="entry name" value="POR"/>
    <property type="match status" value="1"/>
</dbReference>
<keyword evidence="5" id="KW-0670">Pyruvate</keyword>
<dbReference type="EMBL" id="CP002363">
    <property type="protein sequence ID" value="ADV64648.1"/>
    <property type="molecule type" value="Genomic_DNA"/>
</dbReference>
<dbReference type="InterPro" id="IPR011894">
    <property type="entry name" value="PorC_KorC"/>
</dbReference>
<dbReference type="EC" id="1.2.7.1" evidence="1"/>
<evidence type="ECO:0000256" key="2">
    <source>
        <dbReference type="ARBA" id="ARBA00023002"/>
    </source>
</evidence>
<evidence type="ECO:0000256" key="3">
    <source>
        <dbReference type="ARBA" id="ARBA00049357"/>
    </source>
</evidence>
<dbReference type="Proteomes" id="UP000001068">
    <property type="component" value="Chromosome"/>
</dbReference>
<protein>
    <recommendedName>
        <fullName evidence="1">pyruvate synthase</fullName>
        <ecNumber evidence="1">1.2.7.1</ecNumber>
    </recommendedName>
</protein>
<reference evidence="5 6" key="2">
    <citation type="journal article" date="2011" name="Stand. Genomic Sci.">
        <title>Complete genome sequence of Desulfurococcus mucosus type strain (O7/1).</title>
        <authorList>
            <person name="Wirth R."/>
            <person name="Chertkov O."/>
            <person name="Held B."/>
            <person name="Lapidus A."/>
            <person name="Nolan M."/>
            <person name="Lucas S."/>
            <person name="Hammon N."/>
            <person name="Deshpande S."/>
            <person name="Cheng J.F."/>
            <person name="Tapia R."/>
            <person name="Han C."/>
            <person name="Goodwin L."/>
            <person name="Pitluck S."/>
            <person name="Liolios K."/>
            <person name="Ioanna P."/>
            <person name="Ivanova N."/>
            <person name="Mavromatis K."/>
            <person name="Mikhailova N."/>
            <person name="Pati A."/>
            <person name="Chen A."/>
            <person name="Palaniappan K."/>
            <person name="Land M."/>
            <person name="Hauser L."/>
            <person name="Chang Y.J."/>
            <person name="Jeffries C.D."/>
            <person name="Bilek Y."/>
            <person name="Hader T."/>
            <person name="Rohde M."/>
            <person name="Spring S."/>
            <person name="Sikorski J."/>
            <person name="Goker M."/>
            <person name="Woyke T."/>
            <person name="Bristow J."/>
            <person name="Eisen J.A."/>
            <person name="Markowitz V."/>
            <person name="Hugenholtz P."/>
            <person name="Kyrpides N.C."/>
            <person name="Klenk H.P."/>
        </authorList>
    </citation>
    <scope>NUCLEOTIDE SEQUENCE [LARGE SCALE GENOMIC DNA]</scope>
    <source>
        <strain evidence="6">ATCC 35584 / DSM 2162 / JCM 9187 / O7/1</strain>
    </source>
</reference>
<comment type="catalytic activity">
    <reaction evidence="3">
        <text>2 oxidized [2Fe-2S]-[ferredoxin] + pyruvate + CoA = 2 reduced [2Fe-2S]-[ferredoxin] + acetyl-CoA + CO2 + H(+)</text>
        <dbReference type="Rhea" id="RHEA:12765"/>
        <dbReference type="Rhea" id="RHEA-COMP:10000"/>
        <dbReference type="Rhea" id="RHEA-COMP:10001"/>
        <dbReference type="ChEBI" id="CHEBI:15361"/>
        <dbReference type="ChEBI" id="CHEBI:15378"/>
        <dbReference type="ChEBI" id="CHEBI:16526"/>
        <dbReference type="ChEBI" id="CHEBI:33737"/>
        <dbReference type="ChEBI" id="CHEBI:33738"/>
        <dbReference type="ChEBI" id="CHEBI:57287"/>
        <dbReference type="ChEBI" id="CHEBI:57288"/>
        <dbReference type="EC" id="1.2.7.1"/>
    </reaction>
</comment>
<dbReference type="STRING" id="765177.Desmu_0329"/>
<evidence type="ECO:0000313" key="6">
    <source>
        <dbReference type="Proteomes" id="UP000001068"/>
    </source>
</evidence>
<dbReference type="Gene3D" id="3.40.920.10">
    <property type="entry name" value="Pyruvate-ferredoxin oxidoreductase, PFOR, domain III"/>
    <property type="match status" value="1"/>
</dbReference>
<feature type="domain" description="Pyruvate/ketoisovalerate oxidoreductase catalytic" evidence="4">
    <location>
        <begin position="11"/>
        <end position="181"/>
    </location>
</feature>
<sequence length="186" mass="20056">MMIEIRWHGRGGQGAWTASNIVAMAAALEGKHVQSFPAFGPERSGAPMLSFTRISDEPIEVHSMIYEPDVAVVLDYTLLSPSIVSGLKKGGTIVTNYAGTVDQVLGKLGVRRGGDYKVILVPASKLALEILRANITNTAMIGGLLRHGGIVKWESVEKAVKARFKGPVAEKNISLIKRAYEESLEV</sequence>
<organism evidence="5 6">
    <name type="scientific">Desulfurococcus mucosus (strain ATCC 35584 / DSM 2162 / JCM 9187 / O7/1)</name>
    <dbReference type="NCBI Taxonomy" id="765177"/>
    <lineage>
        <taxon>Archaea</taxon>
        <taxon>Thermoproteota</taxon>
        <taxon>Thermoprotei</taxon>
        <taxon>Desulfurococcales</taxon>
        <taxon>Desulfurococcaceae</taxon>
        <taxon>Desulfurococcus</taxon>
    </lineage>
</organism>